<dbReference type="Gene3D" id="3.30.70.2660">
    <property type="match status" value="1"/>
</dbReference>
<dbReference type="GO" id="GO:0043571">
    <property type="term" value="P:maintenance of CRISPR repeat elements"/>
    <property type="evidence" value="ECO:0007669"/>
    <property type="project" value="UniProtKB-UniRule"/>
</dbReference>
<dbReference type="InterPro" id="IPR013422">
    <property type="entry name" value="CRISPR-assoc_prot_Cas5_N"/>
</dbReference>
<dbReference type="Proteomes" id="UP000030625">
    <property type="component" value="Chromosome"/>
</dbReference>
<comment type="similarity">
    <text evidence="2">Belongs to the CRISPR-associated protein Cas5 family. Subtype I-C/Dvulg subfamily.</text>
</comment>
<dbReference type="KEGG" id="bka:AH68_07820"/>
<dbReference type="EMBL" id="CP007456">
    <property type="protein sequence ID" value="AIZ14978.1"/>
    <property type="molecule type" value="Genomic_DNA"/>
</dbReference>
<evidence type="ECO:0000313" key="3">
    <source>
        <dbReference type="EMBL" id="AIZ14978.1"/>
    </source>
</evidence>
<dbReference type="GO" id="GO:0016787">
    <property type="term" value="F:hydrolase activity"/>
    <property type="evidence" value="ECO:0007669"/>
    <property type="project" value="UniProtKB-KW"/>
</dbReference>
<keyword evidence="1 2" id="KW-0051">Antiviral defense</keyword>
<dbReference type="InterPro" id="IPR010155">
    <property type="entry name" value="CRISPR-assoc_prot_Cas5d"/>
</dbReference>
<dbReference type="AlphaFoldDB" id="A0A0A7I491"/>
<dbReference type="GeneID" id="45599845"/>
<keyword evidence="2" id="KW-0540">Nuclease</keyword>
<dbReference type="CDD" id="cd09752">
    <property type="entry name" value="Cas5_I-C"/>
    <property type="match status" value="1"/>
</dbReference>
<accession>A0A0A7I491</accession>
<dbReference type="PIRSF" id="PIRSF029950">
    <property type="entry name" value="Cas_CT1134"/>
    <property type="match status" value="1"/>
</dbReference>
<reference evidence="3 4" key="1">
    <citation type="journal article" date="2015" name="Genome Announc.">
        <title>Complete and Assembled Genome Sequence of Bifidobacterium kashiwanohense PV20-2, Isolated from the Feces of an Anemic Kenyan Infant.</title>
        <authorList>
            <person name="Vazquez-Gutierrez P."/>
            <person name="Lacroix C."/>
            <person name="Chassard C."/>
            <person name="Klumpp J."/>
            <person name="Jans C."/>
            <person name="Stevens M.J."/>
        </authorList>
    </citation>
    <scope>NUCLEOTIDE SEQUENCE [LARGE SCALE GENOMIC DNA]</scope>
    <source>
        <strain evidence="3 4">PV20-2</strain>
    </source>
</reference>
<dbReference type="GO" id="GO:0004519">
    <property type="term" value="F:endonuclease activity"/>
    <property type="evidence" value="ECO:0007669"/>
    <property type="project" value="UniProtKB-UniRule"/>
</dbReference>
<dbReference type="OrthoDB" id="5621871at2"/>
<protein>
    <recommendedName>
        <fullName evidence="2">pre-crRNA processing endonuclease</fullName>
        <ecNumber evidence="2">3.1.-.-</ecNumber>
    </recommendedName>
</protein>
<keyword evidence="2" id="KW-0255">Endonuclease</keyword>
<keyword evidence="2" id="KW-0378">Hydrolase</keyword>
<dbReference type="NCBIfam" id="TIGR02593">
    <property type="entry name" value="CRISPR_cas5"/>
    <property type="match status" value="1"/>
</dbReference>
<dbReference type="GO" id="GO:0003723">
    <property type="term" value="F:RNA binding"/>
    <property type="evidence" value="ECO:0007669"/>
    <property type="project" value="UniProtKB-UniRule"/>
</dbReference>
<dbReference type="GO" id="GO:0051607">
    <property type="term" value="P:defense response to virus"/>
    <property type="evidence" value="ECO:0007669"/>
    <property type="project" value="UniProtKB-UniRule"/>
</dbReference>
<dbReference type="Pfam" id="PF09704">
    <property type="entry name" value="Cas_Cas5d"/>
    <property type="match status" value="1"/>
</dbReference>
<organism evidence="3 4">
    <name type="scientific">Bifidobacterium catenulatum PV20-2</name>
    <dbReference type="NCBI Taxonomy" id="1447716"/>
    <lineage>
        <taxon>Bacteria</taxon>
        <taxon>Bacillati</taxon>
        <taxon>Actinomycetota</taxon>
        <taxon>Actinomycetes</taxon>
        <taxon>Bifidobacteriales</taxon>
        <taxon>Bifidobacteriaceae</taxon>
        <taxon>Bifidobacterium</taxon>
    </lineage>
</organism>
<keyword evidence="2" id="KW-0694">RNA-binding</keyword>
<evidence type="ECO:0000256" key="2">
    <source>
        <dbReference type="PIRNR" id="PIRNR029950"/>
    </source>
</evidence>
<dbReference type="HOGENOM" id="CLU_093736_0_0_11"/>
<sequence>MQRHRNSIEYEVSGRYALFSEAATRVGGEKFSYQVPTYQALKGITESIYWKPTFMWVIDAVRVMNRVQTEGKGIRPIKMSGGNDLSYYTYLKDVRYQVLAHFEWNDQREDLVADRDENKHHNIALRSVQKGGRRDIFLGTRECQGYVEPCEFGSGEGFYDGYGEWNMGYMFHGFTYPDENEDHDFIARFWSPVMSDGIIEFERPESTKLDGRIIRKNQSVKEFALGSNLQPVGEE</sequence>
<evidence type="ECO:0000313" key="4">
    <source>
        <dbReference type="Proteomes" id="UP000030625"/>
    </source>
</evidence>
<dbReference type="EC" id="3.1.-.-" evidence="2"/>
<comment type="function">
    <text evidence="2">CRISPR (clustered regularly interspaced short palindromic repeat) is an adaptive immune system that provides protection against mobile genetic elements (viruses, transposable elements and conjugative plasmids). CRISPR clusters contain spacers, sequences complementary to antecedent mobile elements, and target invading nucleic acids. CRISPR clusters are transcribed and processed into CRISPR RNA (crRNA).</text>
</comment>
<gene>
    <name evidence="3" type="ORF">AH68_07820</name>
</gene>
<dbReference type="STRING" id="1447716.AH68_07820"/>
<dbReference type="InterPro" id="IPR021124">
    <property type="entry name" value="CRISPR-assoc_prot_Cas5"/>
</dbReference>
<name>A0A0A7I491_9BIFI</name>
<proteinExistence type="inferred from homology"/>
<evidence type="ECO:0000256" key="1">
    <source>
        <dbReference type="ARBA" id="ARBA00023118"/>
    </source>
</evidence>
<dbReference type="NCBIfam" id="TIGR01876">
    <property type="entry name" value="cas_Cas5d"/>
    <property type="match status" value="1"/>
</dbReference>
<dbReference type="RefSeq" id="WP_004220816.1">
    <property type="nucleotide sequence ID" value="NZ_CP007456.1"/>
</dbReference>